<dbReference type="Pfam" id="PF13211">
    <property type="entry name" value="DUF4019"/>
    <property type="match status" value="1"/>
</dbReference>
<dbReference type="PRINTS" id="PR00038">
    <property type="entry name" value="HTHLUXR"/>
</dbReference>
<dbReference type="GO" id="GO:0006355">
    <property type="term" value="P:regulation of DNA-templated transcription"/>
    <property type="evidence" value="ECO:0007669"/>
    <property type="project" value="InterPro"/>
</dbReference>
<dbReference type="Gene3D" id="1.10.10.10">
    <property type="entry name" value="Winged helix-like DNA-binding domain superfamily/Winged helix DNA-binding domain"/>
    <property type="match status" value="1"/>
</dbReference>
<evidence type="ECO:0000259" key="5">
    <source>
        <dbReference type="PROSITE" id="PS50043"/>
    </source>
</evidence>
<gene>
    <name evidence="6" type="ORF">E5A73_14965</name>
</gene>
<evidence type="ECO:0000256" key="1">
    <source>
        <dbReference type="ARBA" id="ARBA00023015"/>
    </source>
</evidence>
<protein>
    <submittedName>
        <fullName evidence="6">DUF4019 domain-containing protein</fullName>
    </submittedName>
</protein>
<evidence type="ECO:0000256" key="3">
    <source>
        <dbReference type="ARBA" id="ARBA00023163"/>
    </source>
</evidence>
<organism evidence="6 7">
    <name type="scientific">Sphingomonas gei</name>
    <dbReference type="NCBI Taxonomy" id="1395960"/>
    <lineage>
        <taxon>Bacteria</taxon>
        <taxon>Pseudomonadati</taxon>
        <taxon>Pseudomonadota</taxon>
        <taxon>Alphaproteobacteria</taxon>
        <taxon>Sphingomonadales</taxon>
        <taxon>Sphingomonadaceae</taxon>
        <taxon>Sphingomonas</taxon>
    </lineage>
</organism>
<keyword evidence="2" id="KW-0238">DNA-binding</keyword>
<dbReference type="Pfam" id="PF00196">
    <property type="entry name" value="GerE"/>
    <property type="match status" value="1"/>
</dbReference>
<dbReference type="SUPFAM" id="SSF46894">
    <property type="entry name" value="C-terminal effector domain of the bipartite response regulators"/>
    <property type="match status" value="1"/>
</dbReference>
<keyword evidence="4" id="KW-1133">Transmembrane helix</keyword>
<keyword evidence="1" id="KW-0805">Transcription regulation</keyword>
<dbReference type="OrthoDB" id="7193436at2"/>
<dbReference type="InterPro" id="IPR016032">
    <property type="entry name" value="Sig_transdc_resp-reg_C-effctor"/>
</dbReference>
<dbReference type="EMBL" id="SRXT01000006">
    <property type="protein sequence ID" value="TGX52466.1"/>
    <property type="molecule type" value="Genomic_DNA"/>
</dbReference>
<keyword evidence="3" id="KW-0804">Transcription</keyword>
<name>A0A4S1XC64_9SPHN</name>
<dbReference type="GO" id="GO:0003677">
    <property type="term" value="F:DNA binding"/>
    <property type="evidence" value="ECO:0007669"/>
    <property type="project" value="UniProtKB-KW"/>
</dbReference>
<dbReference type="SMART" id="SM00421">
    <property type="entry name" value="HTH_LUXR"/>
    <property type="match status" value="1"/>
</dbReference>
<keyword evidence="4" id="KW-0812">Transmembrane</keyword>
<dbReference type="InterPro" id="IPR036388">
    <property type="entry name" value="WH-like_DNA-bd_sf"/>
</dbReference>
<accession>A0A4S1XC64</accession>
<feature type="domain" description="HTH luxR-type" evidence="5">
    <location>
        <begin position="1"/>
        <end position="66"/>
    </location>
</feature>
<dbReference type="RefSeq" id="WP_135965008.1">
    <property type="nucleotide sequence ID" value="NZ_SRXT01000006.1"/>
</dbReference>
<proteinExistence type="predicted"/>
<dbReference type="InterPro" id="IPR025091">
    <property type="entry name" value="DUF4019"/>
</dbReference>
<feature type="transmembrane region" description="Helical" evidence="4">
    <location>
        <begin position="98"/>
        <end position="126"/>
    </location>
</feature>
<dbReference type="InterPro" id="IPR000792">
    <property type="entry name" value="Tscrpt_reg_LuxR_C"/>
</dbReference>
<evidence type="ECO:0000313" key="7">
    <source>
        <dbReference type="Proteomes" id="UP000306147"/>
    </source>
</evidence>
<keyword evidence="4" id="KW-0472">Membrane</keyword>
<dbReference type="CDD" id="cd06170">
    <property type="entry name" value="LuxR_C_like"/>
    <property type="match status" value="1"/>
</dbReference>
<dbReference type="PANTHER" id="PTHR44688:SF16">
    <property type="entry name" value="DNA-BINDING TRANSCRIPTIONAL ACTIVATOR DEVR_DOSR"/>
    <property type="match status" value="1"/>
</dbReference>
<dbReference type="Proteomes" id="UP000306147">
    <property type="component" value="Unassembled WGS sequence"/>
</dbReference>
<evidence type="ECO:0000256" key="2">
    <source>
        <dbReference type="ARBA" id="ARBA00023125"/>
    </source>
</evidence>
<sequence length="261" mass="28062">MNKDLQGLSEREKETLRLLLNGHDAKSVARHLGLSVHTVNERLRESRRKLNVSSSREAARILGEAEQSIPNSLGDKEFGVAEDAIPMRMDAQPHRRQGAVYSVAWLSGGMLVMSLIVTAIALSFAFHGNGSTVAPAPAAPVAATYLDPSQAAGASSAQAWVALLDNRQWNESWQSAAGIFKSKLSAAQWASTIQPVRQPLGAVSSRTLESATKSGTLPGAPAGEYEILQFRTSFAQKRGAIETVILAHESTGWKVAGYFIR</sequence>
<keyword evidence="7" id="KW-1185">Reference proteome</keyword>
<comment type="caution">
    <text evidence="6">The sequence shown here is derived from an EMBL/GenBank/DDBJ whole genome shotgun (WGS) entry which is preliminary data.</text>
</comment>
<dbReference type="AlphaFoldDB" id="A0A4S1XC64"/>
<dbReference type="PROSITE" id="PS50043">
    <property type="entry name" value="HTH_LUXR_2"/>
    <property type="match status" value="1"/>
</dbReference>
<dbReference type="PANTHER" id="PTHR44688">
    <property type="entry name" value="DNA-BINDING TRANSCRIPTIONAL ACTIVATOR DEVR_DOSR"/>
    <property type="match status" value="1"/>
</dbReference>
<reference evidence="6 7" key="1">
    <citation type="submission" date="2019-04" db="EMBL/GenBank/DDBJ databases">
        <title>Sphingomonas psychrotolerans sp. nov., isolated from soil in the Tianshan Mountains, Xinjiang, China.</title>
        <authorList>
            <person name="Luo Y."/>
            <person name="Sheng H."/>
        </authorList>
    </citation>
    <scope>NUCLEOTIDE SEQUENCE [LARGE SCALE GENOMIC DNA]</scope>
    <source>
        <strain evidence="6 7">ZFGT-11</strain>
    </source>
</reference>
<evidence type="ECO:0000256" key="4">
    <source>
        <dbReference type="SAM" id="Phobius"/>
    </source>
</evidence>
<evidence type="ECO:0000313" key="6">
    <source>
        <dbReference type="EMBL" id="TGX52466.1"/>
    </source>
</evidence>